<reference evidence="16" key="2">
    <citation type="submission" date="2023-05" db="EMBL/GenBank/DDBJ databases">
        <authorList>
            <consortium name="Lawrence Berkeley National Laboratory"/>
            <person name="Steindorff A."/>
            <person name="Hensen N."/>
            <person name="Bonometti L."/>
            <person name="Westerberg I."/>
            <person name="Brannstrom I.O."/>
            <person name="Guillou S."/>
            <person name="Cros-Aarteil S."/>
            <person name="Calhoun S."/>
            <person name="Haridas S."/>
            <person name="Kuo A."/>
            <person name="Mondo S."/>
            <person name="Pangilinan J."/>
            <person name="Riley R."/>
            <person name="Labutti K."/>
            <person name="Andreopoulos B."/>
            <person name="Lipzen A."/>
            <person name="Chen C."/>
            <person name="Yanf M."/>
            <person name="Daum C."/>
            <person name="Ng V."/>
            <person name="Clum A."/>
            <person name="Ohm R."/>
            <person name="Martin F."/>
            <person name="Silar P."/>
            <person name="Natvig D."/>
            <person name="Lalanne C."/>
            <person name="Gautier V."/>
            <person name="Ament-Velasquez S.L."/>
            <person name="Kruys A."/>
            <person name="Hutchinson M.I."/>
            <person name="Powell A.J."/>
            <person name="Barry K."/>
            <person name="Miller A.N."/>
            <person name="Grigoriev I.V."/>
            <person name="Debuchy R."/>
            <person name="Gladieux P."/>
            <person name="Thoren M.H."/>
            <person name="Johannesson H."/>
        </authorList>
    </citation>
    <scope>NUCLEOTIDE SEQUENCE</scope>
    <source>
        <strain evidence="16">CBS 757.83</strain>
    </source>
</reference>
<dbReference type="AlphaFoldDB" id="A0AAN6T373"/>
<keyword evidence="7" id="KW-0378">Hydrolase</keyword>
<name>A0AAN6T373_9PEZI</name>
<dbReference type="InterPro" id="IPR027417">
    <property type="entry name" value="P-loop_NTPase"/>
</dbReference>
<evidence type="ECO:0000313" key="17">
    <source>
        <dbReference type="Proteomes" id="UP001305647"/>
    </source>
</evidence>
<evidence type="ECO:0000256" key="3">
    <source>
        <dbReference type="ARBA" id="ARBA00012674"/>
    </source>
</evidence>
<dbReference type="SMART" id="SM00382">
    <property type="entry name" value="AAA"/>
    <property type="match status" value="1"/>
</dbReference>
<dbReference type="EMBL" id="MU863631">
    <property type="protein sequence ID" value="KAK4102419.1"/>
    <property type="molecule type" value="Genomic_DNA"/>
</dbReference>
<evidence type="ECO:0000256" key="11">
    <source>
        <dbReference type="ARBA" id="ARBA00048883"/>
    </source>
</evidence>
<dbReference type="InterPro" id="IPR041569">
    <property type="entry name" value="AAA_lid_3"/>
</dbReference>
<dbReference type="Pfam" id="PF17862">
    <property type="entry name" value="AAA_lid_3"/>
    <property type="match status" value="1"/>
</dbReference>
<dbReference type="FunFam" id="1.20.58.80:FF:000004">
    <property type="entry name" value="Vacuolar protein sorting-associated protein 4"/>
    <property type="match status" value="1"/>
</dbReference>
<dbReference type="Pfam" id="PF09336">
    <property type="entry name" value="Vps4_C"/>
    <property type="match status" value="1"/>
</dbReference>
<evidence type="ECO:0000256" key="2">
    <source>
        <dbReference type="ARBA" id="ARBA00006914"/>
    </source>
</evidence>
<dbReference type="SUPFAM" id="SSF52540">
    <property type="entry name" value="P-loop containing nucleoside triphosphate hydrolases"/>
    <property type="match status" value="1"/>
</dbReference>
<proteinExistence type="inferred from homology"/>
<dbReference type="Proteomes" id="UP001305647">
    <property type="component" value="Unassembled WGS sequence"/>
</dbReference>
<keyword evidence="4" id="KW-0813">Transport</keyword>
<protein>
    <recommendedName>
        <fullName evidence="3">vesicle-fusing ATPase</fullName>
        <ecNumber evidence="3">3.6.4.6</ecNumber>
    </recommendedName>
</protein>
<keyword evidence="5 12" id="KW-0547">Nucleotide-binding</keyword>
<dbReference type="EC" id="3.6.4.6" evidence="3"/>
<dbReference type="InterPro" id="IPR007330">
    <property type="entry name" value="MIT_dom"/>
</dbReference>
<dbReference type="GO" id="GO:0016887">
    <property type="term" value="F:ATP hydrolysis activity"/>
    <property type="evidence" value="ECO:0007669"/>
    <property type="project" value="InterPro"/>
</dbReference>
<keyword evidence="17" id="KW-1185">Reference proteome</keyword>
<dbReference type="FunFam" id="1.10.8.60:FF:000015">
    <property type="entry name" value="vacuolar protein sorting-associated protein 4A"/>
    <property type="match status" value="1"/>
</dbReference>
<dbReference type="FunFam" id="3.40.50.300:FF:000043">
    <property type="entry name" value="Vacuolar protein sorting-associated protein 4"/>
    <property type="match status" value="1"/>
</dbReference>
<comment type="caution">
    <text evidence="16">The sequence shown here is derived from an EMBL/GenBank/DDBJ whole genome shotgun (WGS) entry which is preliminary data.</text>
</comment>
<sequence length="438" mass="48542">MSNTDFLDRAIKQVRLAIDADNAGHYDKAYQLYYQSLELFMLALKWEKNPKSKDMIRAKTAEYMDRAEKLKAHLADAEGKRKKPGMVGANGTSTGGTGKSKEAGEDGVPELDEDSKKLRSALAGAILQERPNVSWDDVAGLEGAKEALKEAVLLPIKFPHLFQGKRQPWKGILLYGPPGTGKSYLAKAVATEAKSTFFSVSSSDLVSKWMGESERLVRQLFAMARENKPSIIFIDEIDALCGPRGEGESEASRRIKTEMLVQMDGVGKDSKGVLILGATNIPWQLDAAIRRRFQRRVHISLPDLAARTTMFKLAVGDTNTALKSEDFRELAIASEGYSGSDITIVVQDALMQPVRKIQQATHFKRVTVDDKPKLTPCSPGDPDAEEMTWEKVPSEELLEPMVEKKDFVRAIKASRPTVSHVDLQRNEEWTKEFGSEGA</sequence>
<dbReference type="InterPro" id="IPR003593">
    <property type="entry name" value="AAA+_ATPase"/>
</dbReference>
<evidence type="ECO:0000259" key="15">
    <source>
        <dbReference type="SMART" id="SM00745"/>
    </source>
</evidence>
<dbReference type="Gene3D" id="3.40.50.300">
    <property type="entry name" value="P-loop containing nucleotide triphosphate hydrolases"/>
    <property type="match status" value="1"/>
</dbReference>
<dbReference type="PANTHER" id="PTHR23074">
    <property type="entry name" value="AAA DOMAIN-CONTAINING"/>
    <property type="match status" value="1"/>
</dbReference>
<dbReference type="CDD" id="cd19521">
    <property type="entry name" value="RecA-like_VPS4"/>
    <property type="match status" value="1"/>
</dbReference>
<dbReference type="GO" id="GO:0045324">
    <property type="term" value="P:late endosome to vacuole transport"/>
    <property type="evidence" value="ECO:0007669"/>
    <property type="project" value="UniProtKB-ARBA"/>
</dbReference>
<evidence type="ECO:0000259" key="14">
    <source>
        <dbReference type="SMART" id="SM00382"/>
    </source>
</evidence>
<dbReference type="InterPro" id="IPR003959">
    <property type="entry name" value="ATPase_AAA_core"/>
</dbReference>
<dbReference type="Gene3D" id="1.10.8.60">
    <property type="match status" value="1"/>
</dbReference>
<evidence type="ECO:0000256" key="7">
    <source>
        <dbReference type="ARBA" id="ARBA00022801"/>
    </source>
</evidence>
<dbReference type="InterPro" id="IPR050304">
    <property type="entry name" value="MT-severing_AAA_ATPase"/>
</dbReference>
<gene>
    <name evidence="16" type="ORF">N658DRAFT_495122</name>
</gene>
<dbReference type="Pfam" id="PF00004">
    <property type="entry name" value="AAA"/>
    <property type="match status" value="1"/>
</dbReference>
<evidence type="ECO:0000256" key="4">
    <source>
        <dbReference type="ARBA" id="ARBA00022448"/>
    </source>
</evidence>
<evidence type="ECO:0000256" key="13">
    <source>
        <dbReference type="SAM" id="MobiDB-lite"/>
    </source>
</evidence>
<feature type="domain" description="AAA+ ATPase" evidence="14">
    <location>
        <begin position="168"/>
        <end position="303"/>
    </location>
</feature>
<dbReference type="PANTHER" id="PTHR23074:SF83">
    <property type="entry name" value="VACUOLAR PROTEIN SORTING-ASSOCIATED PROTEIN 4A"/>
    <property type="match status" value="1"/>
</dbReference>
<keyword evidence="9" id="KW-0653">Protein transport</keyword>
<evidence type="ECO:0000256" key="12">
    <source>
        <dbReference type="RuleBase" id="RU003651"/>
    </source>
</evidence>
<dbReference type="GO" id="GO:0005524">
    <property type="term" value="F:ATP binding"/>
    <property type="evidence" value="ECO:0007669"/>
    <property type="project" value="UniProtKB-KW"/>
</dbReference>
<evidence type="ECO:0000256" key="5">
    <source>
        <dbReference type="ARBA" id="ARBA00022741"/>
    </source>
</evidence>
<dbReference type="InterPro" id="IPR015415">
    <property type="entry name" value="Spast_Vps4_C"/>
</dbReference>
<organism evidence="16 17">
    <name type="scientific">Parathielavia hyrcaniae</name>
    <dbReference type="NCBI Taxonomy" id="113614"/>
    <lineage>
        <taxon>Eukaryota</taxon>
        <taxon>Fungi</taxon>
        <taxon>Dikarya</taxon>
        <taxon>Ascomycota</taxon>
        <taxon>Pezizomycotina</taxon>
        <taxon>Sordariomycetes</taxon>
        <taxon>Sordariomycetidae</taxon>
        <taxon>Sordariales</taxon>
        <taxon>Chaetomiaceae</taxon>
        <taxon>Parathielavia</taxon>
    </lineage>
</organism>
<keyword evidence="10" id="KW-0472">Membrane</keyword>
<dbReference type="GO" id="GO:0007033">
    <property type="term" value="P:vacuole organization"/>
    <property type="evidence" value="ECO:0007669"/>
    <property type="project" value="TreeGrafter"/>
</dbReference>
<evidence type="ECO:0000256" key="9">
    <source>
        <dbReference type="ARBA" id="ARBA00022927"/>
    </source>
</evidence>
<reference evidence="16" key="1">
    <citation type="journal article" date="2023" name="Mol. Phylogenet. Evol.">
        <title>Genome-scale phylogeny and comparative genomics of the fungal order Sordariales.</title>
        <authorList>
            <person name="Hensen N."/>
            <person name="Bonometti L."/>
            <person name="Westerberg I."/>
            <person name="Brannstrom I.O."/>
            <person name="Guillou S."/>
            <person name="Cros-Aarteil S."/>
            <person name="Calhoun S."/>
            <person name="Haridas S."/>
            <person name="Kuo A."/>
            <person name="Mondo S."/>
            <person name="Pangilinan J."/>
            <person name="Riley R."/>
            <person name="LaButti K."/>
            <person name="Andreopoulos B."/>
            <person name="Lipzen A."/>
            <person name="Chen C."/>
            <person name="Yan M."/>
            <person name="Daum C."/>
            <person name="Ng V."/>
            <person name="Clum A."/>
            <person name="Steindorff A."/>
            <person name="Ohm R.A."/>
            <person name="Martin F."/>
            <person name="Silar P."/>
            <person name="Natvig D.O."/>
            <person name="Lalanne C."/>
            <person name="Gautier V."/>
            <person name="Ament-Velasquez S.L."/>
            <person name="Kruys A."/>
            <person name="Hutchinson M.I."/>
            <person name="Powell A.J."/>
            <person name="Barry K."/>
            <person name="Miller A.N."/>
            <person name="Grigoriev I.V."/>
            <person name="Debuchy R."/>
            <person name="Gladieux P."/>
            <person name="Hiltunen Thoren M."/>
            <person name="Johannesson H."/>
        </authorList>
    </citation>
    <scope>NUCLEOTIDE SEQUENCE</scope>
    <source>
        <strain evidence="16">CBS 757.83</strain>
    </source>
</reference>
<dbReference type="SMART" id="SM00745">
    <property type="entry name" value="MIT"/>
    <property type="match status" value="1"/>
</dbReference>
<dbReference type="PROSITE" id="PS00674">
    <property type="entry name" value="AAA"/>
    <property type="match status" value="1"/>
</dbReference>
<dbReference type="CDD" id="cd02678">
    <property type="entry name" value="MIT_VPS4"/>
    <property type="match status" value="1"/>
</dbReference>
<accession>A0AAN6T373</accession>
<comment type="catalytic activity">
    <reaction evidence="11">
        <text>ATP + H2O = ADP + phosphate + H(+)</text>
        <dbReference type="Rhea" id="RHEA:13065"/>
        <dbReference type="ChEBI" id="CHEBI:15377"/>
        <dbReference type="ChEBI" id="CHEBI:15378"/>
        <dbReference type="ChEBI" id="CHEBI:30616"/>
        <dbReference type="ChEBI" id="CHEBI:43474"/>
        <dbReference type="ChEBI" id="CHEBI:456216"/>
        <dbReference type="EC" id="3.6.4.6"/>
    </reaction>
</comment>
<evidence type="ECO:0000256" key="8">
    <source>
        <dbReference type="ARBA" id="ARBA00022840"/>
    </source>
</evidence>
<comment type="similarity">
    <text evidence="2 12">Belongs to the AAA ATPase family.</text>
</comment>
<dbReference type="Pfam" id="PF04212">
    <property type="entry name" value="MIT"/>
    <property type="match status" value="1"/>
</dbReference>
<comment type="subcellular location">
    <subcellularLocation>
        <location evidence="1">Endosome membrane</location>
        <topology evidence="1">Peripheral membrane protein</topology>
    </subcellularLocation>
</comment>
<feature type="region of interest" description="Disordered" evidence="13">
    <location>
        <begin position="76"/>
        <end position="114"/>
    </location>
</feature>
<dbReference type="InterPro" id="IPR036181">
    <property type="entry name" value="MIT_dom_sf"/>
</dbReference>
<evidence type="ECO:0000256" key="1">
    <source>
        <dbReference type="ARBA" id="ARBA00004481"/>
    </source>
</evidence>
<evidence type="ECO:0000256" key="10">
    <source>
        <dbReference type="ARBA" id="ARBA00023136"/>
    </source>
</evidence>
<evidence type="ECO:0000256" key="6">
    <source>
        <dbReference type="ARBA" id="ARBA00022753"/>
    </source>
</evidence>
<dbReference type="InterPro" id="IPR045253">
    <property type="entry name" value="VPS4_MIT"/>
</dbReference>
<dbReference type="GO" id="GO:0015031">
    <property type="term" value="P:protein transport"/>
    <property type="evidence" value="ECO:0007669"/>
    <property type="project" value="UniProtKB-KW"/>
</dbReference>
<evidence type="ECO:0000313" key="16">
    <source>
        <dbReference type="EMBL" id="KAK4102419.1"/>
    </source>
</evidence>
<dbReference type="Gene3D" id="1.20.58.80">
    <property type="entry name" value="Phosphotransferase system, lactose/cellobiose-type IIA subunit"/>
    <property type="match status" value="1"/>
</dbReference>
<keyword evidence="6" id="KW-0967">Endosome</keyword>
<feature type="domain" description="MIT" evidence="15">
    <location>
        <begin position="3"/>
        <end position="80"/>
    </location>
</feature>
<dbReference type="SUPFAM" id="SSF116846">
    <property type="entry name" value="MIT domain"/>
    <property type="match status" value="1"/>
</dbReference>
<dbReference type="GO" id="GO:0016197">
    <property type="term" value="P:endosomal transport"/>
    <property type="evidence" value="ECO:0007669"/>
    <property type="project" value="TreeGrafter"/>
</dbReference>
<keyword evidence="8 12" id="KW-0067">ATP-binding</keyword>
<dbReference type="GO" id="GO:0010008">
    <property type="term" value="C:endosome membrane"/>
    <property type="evidence" value="ECO:0007669"/>
    <property type="project" value="UniProtKB-SubCell"/>
</dbReference>
<dbReference type="InterPro" id="IPR003960">
    <property type="entry name" value="ATPase_AAA_CS"/>
</dbReference>